<evidence type="ECO:0000256" key="7">
    <source>
        <dbReference type="ARBA" id="ARBA00022679"/>
    </source>
</evidence>
<evidence type="ECO:0000256" key="13">
    <source>
        <dbReference type="HAMAP-Rule" id="MF_00409"/>
    </source>
</evidence>
<keyword evidence="15" id="KW-1185">Reference proteome</keyword>
<evidence type="ECO:0000256" key="1">
    <source>
        <dbReference type="ARBA" id="ARBA00002274"/>
    </source>
</evidence>
<dbReference type="GO" id="GO:0009244">
    <property type="term" value="P:lipopolysaccharide core region biosynthetic process"/>
    <property type="evidence" value="ECO:0007669"/>
    <property type="project" value="TreeGrafter"/>
</dbReference>
<evidence type="ECO:0000256" key="2">
    <source>
        <dbReference type="ARBA" id="ARBA00004870"/>
    </source>
</evidence>
<evidence type="ECO:0000256" key="3">
    <source>
        <dbReference type="ARBA" id="ARBA00012071"/>
    </source>
</evidence>
<keyword evidence="7 13" id="KW-0808">Transferase</keyword>
<comment type="function">
    <text evidence="1 13">Transfers the gamma-phosphate of ATP to the 4'-position of a tetraacyldisaccharide 1-phosphate intermediate (termed DS-1-P) to form tetraacyldisaccharide 1,4'-bis-phosphate (lipid IVA).</text>
</comment>
<sequence length="348" mass="39605">MRKYKNYNFEPVKNARKILWPIAVAYDGVTQLRNFLFDKEVFNSRVYDFPVIGIGNLSTGGTGKSPMTEYVISLLNDSYTVATLSRGYGRKTTGYLDVSQNSTASEVGDEPLQFARKFKDVQVAVCENRVEGISKLREKSICPDVVVLDDVYQHRKVSPGLLILLTAYDDLFYQDLVLPAGNLREKRTGADRADCIVVTKCPDNLSKENQYKIRAKISRYSSAPVYFAAIAYSEIQSIRGSLDWEAFLNKRITVVTGIAKPEPFLNYLESKKIDFNHLKFSDHHNFTEDEINRLDDSEIIITTEKDFVRLDGKLKKSKLYYIPIAFKFLGDAKNFDEIILNFIASTSK</sequence>
<comment type="caution">
    <text evidence="14">The sequence shown here is derived from an EMBL/GenBank/DDBJ whole genome shotgun (WGS) entry which is preliminary data.</text>
</comment>
<reference evidence="14 15" key="1">
    <citation type="submission" date="2018-07" db="EMBL/GenBank/DDBJ databases">
        <title>Leeuwenhoekiella genomics.</title>
        <authorList>
            <person name="Tahon G."/>
            <person name="Willems A."/>
        </authorList>
    </citation>
    <scope>NUCLEOTIDE SEQUENCE [LARGE SCALE GENOMIC DNA]</scope>
    <source>
        <strain evidence="14 15">LMG 22550</strain>
    </source>
</reference>
<dbReference type="Proteomes" id="UP000289238">
    <property type="component" value="Unassembled WGS sequence"/>
</dbReference>
<protein>
    <recommendedName>
        <fullName evidence="4 13">Tetraacyldisaccharide 4'-kinase</fullName>
        <ecNumber evidence="3 13">2.7.1.130</ecNumber>
    </recommendedName>
    <alternativeName>
        <fullName evidence="12 13">Lipid A 4'-kinase</fullName>
    </alternativeName>
</protein>
<proteinExistence type="inferred from homology"/>
<comment type="caution">
    <text evidence="13">Lacks conserved residue(s) required for the propagation of feature annotation.</text>
</comment>
<keyword evidence="8 13" id="KW-0547">Nucleotide-binding</keyword>
<comment type="pathway">
    <text evidence="2 13">Glycolipid biosynthesis; lipid IV(A) biosynthesis; lipid IV(A) from (3R)-3-hydroxytetradecanoyl-[acyl-carrier-protein] and UDP-N-acetyl-alpha-D-glucosamine: step 6/6.</text>
</comment>
<dbReference type="AlphaFoldDB" id="A0A4Q0PDB8"/>
<keyword evidence="9 13" id="KW-0418">Kinase</keyword>
<evidence type="ECO:0000256" key="6">
    <source>
        <dbReference type="ARBA" id="ARBA00022556"/>
    </source>
</evidence>
<evidence type="ECO:0000256" key="8">
    <source>
        <dbReference type="ARBA" id="ARBA00022741"/>
    </source>
</evidence>
<organism evidence="14 15">
    <name type="scientific">Leeuwenhoekiella aequorea</name>
    <dbReference type="NCBI Taxonomy" id="283736"/>
    <lineage>
        <taxon>Bacteria</taxon>
        <taxon>Pseudomonadati</taxon>
        <taxon>Bacteroidota</taxon>
        <taxon>Flavobacteriia</taxon>
        <taxon>Flavobacteriales</taxon>
        <taxon>Flavobacteriaceae</taxon>
        <taxon>Leeuwenhoekiella</taxon>
    </lineage>
</organism>
<keyword evidence="11 13" id="KW-0443">Lipid metabolism</keyword>
<dbReference type="GO" id="GO:0009245">
    <property type="term" value="P:lipid A biosynthetic process"/>
    <property type="evidence" value="ECO:0007669"/>
    <property type="project" value="UniProtKB-UniRule"/>
</dbReference>
<dbReference type="GO" id="GO:0005886">
    <property type="term" value="C:plasma membrane"/>
    <property type="evidence" value="ECO:0007669"/>
    <property type="project" value="TreeGrafter"/>
</dbReference>
<evidence type="ECO:0000256" key="12">
    <source>
        <dbReference type="ARBA" id="ARBA00029757"/>
    </source>
</evidence>
<dbReference type="NCBIfam" id="TIGR00682">
    <property type="entry name" value="lpxK"/>
    <property type="match status" value="1"/>
</dbReference>
<dbReference type="PANTHER" id="PTHR42724:SF1">
    <property type="entry name" value="TETRAACYLDISACCHARIDE 4'-KINASE, MITOCHONDRIAL-RELATED"/>
    <property type="match status" value="1"/>
</dbReference>
<dbReference type="EC" id="2.7.1.130" evidence="3 13"/>
<accession>A0A4Q0PDB8</accession>
<keyword evidence="5 13" id="KW-0444">Lipid biosynthesis</keyword>
<evidence type="ECO:0000313" key="14">
    <source>
        <dbReference type="EMBL" id="RXG24860.1"/>
    </source>
</evidence>
<dbReference type="InterPro" id="IPR003758">
    <property type="entry name" value="LpxK"/>
</dbReference>
<evidence type="ECO:0000256" key="11">
    <source>
        <dbReference type="ARBA" id="ARBA00023098"/>
    </source>
</evidence>
<dbReference type="HAMAP" id="MF_00409">
    <property type="entry name" value="LpxK"/>
    <property type="match status" value="1"/>
</dbReference>
<dbReference type="GO" id="GO:0009029">
    <property type="term" value="F:lipid-A 4'-kinase activity"/>
    <property type="evidence" value="ECO:0007669"/>
    <property type="project" value="UniProtKB-UniRule"/>
</dbReference>
<evidence type="ECO:0000313" key="15">
    <source>
        <dbReference type="Proteomes" id="UP000289238"/>
    </source>
</evidence>
<evidence type="ECO:0000256" key="9">
    <source>
        <dbReference type="ARBA" id="ARBA00022777"/>
    </source>
</evidence>
<gene>
    <name evidence="13" type="primary">lpxK</name>
    <name evidence="14" type="ORF">DSM00_656</name>
</gene>
<comment type="similarity">
    <text evidence="13">Belongs to the LpxK family.</text>
</comment>
<dbReference type="InterPro" id="IPR027417">
    <property type="entry name" value="P-loop_NTPase"/>
</dbReference>
<keyword evidence="10 13" id="KW-0067">ATP-binding</keyword>
<dbReference type="EMBL" id="QOVM01000001">
    <property type="protein sequence ID" value="RXG24860.1"/>
    <property type="molecule type" value="Genomic_DNA"/>
</dbReference>
<comment type="catalytic activity">
    <reaction evidence="13">
        <text>a lipid A disaccharide + ATP = a lipid IVA + ADP + H(+)</text>
        <dbReference type="Rhea" id="RHEA:67840"/>
        <dbReference type="ChEBI" id="CHEBI:15378"/>
        <dbReference type="ChEBI" id="CHEBI:30616"/>
        <dbReference type="ChEBI" id="CHEBI:176343"/>
        <dbReference type="ChEBI" id="CHEBI:176425"/>
        <dbReference type="ChEBI" id="CHEBI:456216"/>
        <dbReference type="EC" id="2.7.1.130"/>
    </reaction>
</comment>
<evidence type="ECO:0000256" key="5">
    <source>
        <dbReference type="ARBA" id="ARBA00022516"/>
    </source>
</evidence>
<dbReference type="SUPFAM" id="SSF52540">
    <property type="entry name" value="P-loop containing nucleoside triphosphate hydrolases"/>
    <property type="match status" value="1"/>
</dbReference>
<dbReference type="GO" id="GO:0005524">
    <property type="term" value="F:ATP binding"/>
    <property type="evidence" value="ECO:0007669"/>
    <property type="project" value="UniProtKB-UniRule"/>
</dbReference>
<dbReference type="Pfam" id="PF02606">
    <property type="entry name" value="LpxK"/>
    <property type="match status" value="1"/>
</dbReference>
<name>A0A4Q0PDB8_9FLAO</name>
<dbReference type="UniPathway" id="UPA00359">
    <property type="reaction ID" value="UER00482"/>
</dbReference>
<evidence type="ECO:0000256" key="10">
    <source>
        <dbReference type="ARBA" id="ARBA00022840"/>
    </source>
</evidence>
<keyword evidence="6 13" id="KW-0441">Lipid A biosynthesis</keyword>
<dbReference type="PANTHER" id="PTHR42724">
    <property type="entry name" value="TETRAACYLDISACCHARIDE 4'-KINASE"/>
    <property type="match status" value="1"/>
</dbReference>
<evidence type="ECO:0000256" key="4">
    <source>
        <dbReference type="ARBA" id="ARBA00016436"/>
    </source>
</evidence>